<dbReference type="CDD" id="cd03293">
    <property type="entry name" value="ABC_NrtD_SsuB_transporters"/>
    <property type="match status" value="1"/>
</dbReference>
<dbReference type="STRING" id="1464122.SAMN05421737_1103"/>
<dbReference type="PROSITE" id="PS50893">
    <property type="entry name" value="ABC_TRANSPORTER_2"/>
    <property type="match status" value="1"/>
</dbReference>
<dbReference type="EMBL" id="FMYM01000010">
    <property type="protein sequence ID" value="SDC54155.1"/>
    <property type="molecule type" value="Genomic_DNA"/>
</dbReference>
<keyword evidence="6" id="KW-1185">Reference proteome</keyword>
<dbReference type="AlphaFoldDB" id="A0A1G6MGR7"/>
<dbReference type="RefSeq" id="WP_090776307.1">
    <property type="nucleotide sequence ID" value="NZ_FMYM01000010.1"/>
</dbReference>
<keyword evidence="3 5" id="KW-0067">ATP-binding</keyword>
<evidence type="ECO:0000256" key="1">
    <source>
        <dbReference type="ARBA" id="ARBA00022448"/>
    </source>
</evidence>
<dbReference type="GO" id="GO:0005524">
    <property type="term" value="F:ATP binding"/>
    <property type="evidence" value="ECO:0007669"/>
    <property type="project" value="UniProtKB-KW"/>
</dbReference>
<gene>
    <name evidence="5" type="ORF">SAMN05421737_1103</name>
</gene>
<evidence type="ECO:0000256" key="2">
    <source>
        <dbReference type="ARBA" id="ARBA00022741"/>
    </source>
</evidence>
<feature type="domain" description="ABC transporter" evidence="4">
    <location>
        <begin position="4"/>
        <end position="229"/>
    </location>
</feature>
<evidence type="ECO:0000313" key="6">
    <source>
        <dbReference type="Proteomes" id="UP000242662"/>
    </source>
</evidence>
<dbReference type="InterPro" id="IPR050166">
    <property type="entry name" value="ABC_transporter_ATP-bind"/>
</dbReference>
<dbReference type="Proteomes" id="UP000242662">
    <property type="component" value="Unassembled WGS sequence"/>
</dbReference>
<dbReference type="PANTHER" id="PTHR42788:SF21">
    <property type="entry name" value="ABC TRANSPORTER ATP-BINDING PROTEIN"/>
    <property type="match status" value="1"/>
</dbReference>
<name>A0A1G6MGR7_9BACI</name>
<dbReference type="SMART" id="SM00382">
    <property type="entry name" value="AAA"/>
    <property type="match status" value="1"/>
</dbReference>
<dbReference type="InterPro" id="IPR017871">
    <property type="entry name" value="ABC_transporter-like_CS"/>
</dbReference>
<dbReference type="InterPro" id="IPR003593">
    <property type="entry name" value="AAA+_ATPase"/>
</dbReference>
<dbReference type="GO" id="GO:0016887">
    <property type="term" value="F:ATP hydrolysis activity"/>
    <property type="evidence" value="ECO:0007669"/>
    <property type="project" value="InterPro"/>
</dbReference>
<keyword evidence="1" id="KW-0813">Transport</keyword>
<proteinExistence type="predicted"/>
<dbReference type="Pfam" id="PF00005">
    <property type="entry name" value="ABC_tran"/>
    <property type="match status" value="1"/>
</dbReference>
<protein>
    <submittedName>
        <fullName evidence="5">NitT/TauT family transport system ATP-binding protein</fullName>
    </submittedName>
</protein>
<reference evidence="6" key="1">
    <citation type="submission" date="2016-09" db="EMBL/GenBank/DDBJ databases">
        <authorList>
            <person name="Varghese N."/>
            <person name="Submissions S."/>
        </authorList>
    </citation>
    <scope>NUCLEOTIDE SEQUENCE [LARGE SCALE GENOMIC DNA]</scope>
    <source>
        <strain evidence="6">25nlg</strain>
    </source>
</reference>
<keyword evidence="2" id="KW-0547">Nucleotide-binding</keyword>
<dbReference type="InterPro" id="IPR003439">
    <property type="entry name" value="ABC_transporter-like_ATP-bd"/>
</dbReference>
<dbReference type="Gene3D" id="3.40.50.300">
    <property type="entry name" value="P-loop containing nucleotide triphosphate hydrolases"/>
    <property type="match status" value="1"/>
</dbReference>
<dbReference type="InterPro" id="IPR027417">
    <property type="entry name" value="P-loop_NTPase"/>
</dbReference>
<dbReference type="PROSITE" id="PS00211">
    <property type="entry name" value="ABC_TRANSPORTER_1"/>
    <property type="match status" value="1"/>
</dbReference>
<accession>A0A1G6MGR7</accession>
<organism evidence="5 6">
    <name type="scientific">Shouchella lonarensis</name>
    <dbReference type="NCBI Taxonomy" id="1464122"/>
    <lineage>
        <taxon>Bacteria</taxon>
        <taxon>Bacillati</taxon>
        <taxon>Bacillota</taxon>
        <taxon>Bacilli</taxon>
        <taxon>Bacillales</taxon>
        <taxon>Bacillaceae</taxon>
        <taxon>Shouchella</taxon>
    </lineage>
</organism>
<dbReference type="SUPFAM" id="SSF52540">
    <property type="entry name" value="P-loop containing nucleoside triphosphate hydrolases"/>
    <property type="match status" value="1"/>
</dbReference>
<dbReference type="OrthoDB" id="9802264at2"/>
<sequence>MAILKLEDISLTYVNKEGTFPALQHVSLHVKEGEFVSLLGPSGCGKTTLLSIIAGLLEPTEGTRTIIHPKEATTDIGYMLQHDYLFPWLSIEENITLGQRIRGIYDFESKQNALKWLDAFQLTDKKKEFPRALSGGMRQRIALIRMLATNPAVVLLDEPFSALDQQTKLKLENLVSKTLKKENKTTILVTHDIGEAIAMSDRIVLLTPRPGKVEQIFEIPSSLKQQTPFDTRQDPKFQQQFQLIWKELERLDQS</sequence>
<dbReference type="PANTHER" id="PTHR42788">
    <property type="entry name" value="TAURINE IMPORT ATP-BINDING PROTEIN-RELATED"/>
    <property type="match status" value="1"/>
</dbReference>
<evidence type="ECO:0000313" key="5">
    <source>
        <dbReference type="EMBL" id="SDC54155.1"/>
    </source>
</evidence>
<evidence type="ECO:0000256" key="3">
    <source>
        <dbReference type="ARBA" id="ARBA00022840"/>
    </source>
</evidence>
<evidence type="ECO:0000259" key="4">
    <source>
        <dbReference type="PROSITE" id="PS50893"/>
    </source>
</evidence>